<proteinExistence type="predicted"/>
<organism evidence="1">
    <name type="scientific">Tanacetum cinerariifolium</name>
    <name type="common">Dalmatian daisy</name>
    <name type="synonym">Chrysanthemum cinerariifolium</name>
    <dbReference type="NCBI Taxonomy" id="118510"/>
    <lineage>
        <taxon>Eukaryota</taxon>
        <taxon>Viridiplantae</taxon>
        <taxon>Streptophyta</taxon>
        <taxon>Embryophyta</taxon>
        <taxon>Tracheophyta</taxon>
        <taxon>Spermatophyta</taxon>
        <taxon>Magnoliopsida</taxon>
        <taxon>eudicotyledons</taxon>
        <taxon>Gunneridae</taxon>
        <taxon>Pentapetalae</taxon>
        <taxon>asterids</taxon>
        <taxon>campanulids</taxon>
        <taxon>Asterales</taxon>
        <taxon>Asteraceae</taxon>
        <taxon>Asteroideae</taxon>
        <taxon>Anthemideae</taxon>
        <taxon>Anthemidinae</taxon>
        <taxon>Tanacetum</taxon>
    </lineage>
</organism>
<gene>
    <name evidence="1" type="ORF">Tci_482105</name>
</gene>
<accession>A0A699I471</accession>
<feature type="non-terminal residue" evidence="1">
    <location>
        <position position="77"/>
    </location>
</feature>
<name>A0A699I471_TANCI</name>
<reference evidence="1" key="1">
    <citation type="journal article" date="2019" name="Sci. Rep.">
        <title>Draft genome of Tanacetum cinerariifolium, the natural source of mosquito coil.</title>
        <authorList>
            <person name="Yamashiro T."/>
            <person name="Shiraishi A."/>
            <person name="Satake H."/>
            <person name="Nakayama K."/>
        </authorList>
    </citation>
    <scope>NUCLEOTIDE SEQUENCE</scope>
</reference>
<protein>
    <submittedName>
        <fullName evidence="1">Uncharacterized protein</fullName>
    </submittedName>
</protein>
<sequence>MGYQKAPTPSTTFSRKKPNATAFKVHGAGTVSQRSKAIVSACESQGLSNTNDIMNEESIATGDNGILKGVGTITAGG</sequence>
<dbReference type="EMBL" id="BKCJ010240922">
    <property type="protein sequence ID" value="GEZ10132.1"/>
    <property type="molecule type" value="Genomic_DNA"/>
</dbReference>
<comment type="caution">
    <text evidence="1">The sequence shown here is derived from an EMBL/GenBank/DDBJ whole genome shotgun (WGS) entry which is preliminary data.</text>
</comment>
<dbReference type="AlphaFoldDB" id="A0A699I471"/>
<evidence type="ECO:0000313" key="1">
    <source>
        <dbReference type="EMBL" id="GEZ10132.1"/>
    </source>
</evidence>